<reference evidence="6 7" key="1">
    <citation type="journal article" date="1991" name="Int. J. Syst. Bacteriol.">
        <title>Description of the erythromycin-producing bacterium Arthrobacter sp. strain NRRL B-3381 as Aeromicrobium erythreum gen. nov., sp. nov.</title>
        <authorList>
            <person name="Miller E.S."/>
            <person name="Woese C.R."/>
            <person name="Brenner S."/>
        </authorList>
    </citation>
    <scope>NUCLEOTIDE SEQUENCE [LARGE SCALE GENOMIC DNA]</scope>
    <source>
        <strain evidence="6 7">AR18</strain>
    </source>
</reference>
<dbReference type="Gene3D" id="1.10.357.10">
    <property type="entry name" value="Tetracycline Repressor, domain 2"/>
    <property type="match status" value="1"/>
</dbReference>
<dbReference type="EMBL" id="CP011502">
    <property type="protein sequence ID" value="ALX05573.1"/>
    <property type="molecule type" value="Genomic_DNA"/>
</dbReference>
<dbReference type="Proteomes" id="UP000067689">
    <property type="component" value="Chromosome"/>
</dbReference>
<dbReference type="PATRIC" id="fig|2041.4.peg.2741"/>
<dbReference type="GO" id="GO:0003677">
    <property type="term" value="F:DNA binding"/>
    <property type="evidence" value="ECO:0007669"/>
    <property type="project" value="UniProtKB-UniRule"/>
</dbReference>
<dbReference type="InterPro" id="IPR036271">
    <property type="entry name" value="Tet_transcr_reg_TetR-rel_C_sf"/>
</dbReference>
<dbReference type="STRING" id="2041.AERYTH_13140"/>
<feature type="DNA-binding region" description="H-T-H motif" evidence="4">
    <location>
        <begin position="35"/>
        <end position="54"/>
    </location>
</feature>
<dbReference type="SUPFAM" id="SSF48498">
    <property type="entry name" value="Tetracyclin repressor-like, C-terminal domain"/>
    <property type="match status" value="1"/>
</dbReference>
<organism evidence="6 7">
    <name type="scientific">Aeromicrobium erythreum</name>
    <dbReference type="NCBI Taxonomy" id="2041"/>
    <lineage>
        <taxon>Bacteria</taxon>
        <taxon>Bacillati</taxon>
        <taxon>Actinomycetota</taxon>
        <taxon>Actinomycetes</taxon>
        <taxon>Propionibacteriales</taxon>
        <taxon>Nocardioidaceae</taxon>
        <taxon>Aeromicrobium</taxon>
    </lineage>
</organism>
<dbReference type="Pfam" id="PF21993">
    <property type="entry name" value="TetR_C_13_2"/>
    <property type="match status" value="1"/>
</dbReference>
<feature type="domain" description="HTH tetR-type" evidence="5">
    <location>
        <begin position="12"/>
        <end position="72"/>
    </location>
</feature>
<dbReference type="AlphaFoldDB" id="A0A0U4CJQ5"/>
<dbReference type="PANTHER" id="PTHR47506:SF3">
    <property type="entry name" value="HTH-TYPE TRANSCRIPTIONAL REGULATOR LMRA"/>
    <property type="match status" value="1"/>
</dbReference>
<evidence type="ECO:0000259" key="5">
    <source>
        <dbReference type="PROSITE" id="PS50977"/>
    </source>
</evidence>
<proteinExistence type="predicted"/>
<evidence type="ECO:0000256" key="4">
    <source>
        <dbReference type="PROSITE-ProRule" id="PRU00335"/>
    </source>
</evidence>
<evidence type="ECO:0000313" key="7">
    <source>
        <dbReference type="Proteomes" id="UP000067689"/>
    </source>
</evidence>
<dbReference type="PANTHER" id="PTHR47506">
    <property type="entry name" value="TRANSCRIPTIONAL REGULATORY PROTEIN"/>
    <property type="match status" value="1"/>
</dbReference>
<keyword evidence="1" id="KW-0805">Transcription regulation</keyword>
<sequence length="186" mass="19614">MDRSVYDGCMPPGPRDRLVAATIDLVRERGVHGTGLADVLERSGTARASIYQHFPGGKGQLVAEAVRVAGDHLERVADRGPDAGASTRGAAMVEALLDWWSREITRHGGERGCPVAAAAVDADPLVRAAADGVFARLHRRLADEVGDAGLAGFVLSAVEGAVLRSRAAQDPAALEEARHQVRRLLA</sequence>
<name>A0A0U4CJQ5_9ACTN</name>
<keyword evidence="7" id="KW-1185">Reference proteome</keyword>
<evidence type="ECO:0000256" key="3">
    <source>
        <dbReference type="ARBA" id="ARBA00023163"/>
    </source>
</evidence>
<evidence type="ECO:0000256" key="2">
    <source>
        <dbReference type="ARBA" id="ARBA00023125"/>
    </source>
</evidence>
<dbReference type="InterPro" id="IPR009057">
    <property type="entry name" value="Homeodomain-like_sf"/>
</dbReference>
<protein>
    <recommendedName>
        <fullName evidence="5">HTH tetR-type domain-containing protein</fullName>
    </recommendedName>
</protein>
<evidence type="ECO:0000313" key="6">
    <source>
        <dbReference type="EMBL" id="ALX05573.1"/>
    </source>
</evidence>
<dbReference type="SUPFAM" id="SSF46689">
    <property type="entry name" value="Homeodomain-like"/>
    <property type="match status" value="1"/>
</dbReference>
<dbReference type="Pfam" id="PF00440">
    <property type="entry name" value="TetR_N"/>
    <property type="match status" value="1"/>
</dbReference>
<keyword evidence="3" id="KW-0804">Transcription</keyword>
<dbReference type="InterPro" id="IPR001647">
    <property type="entry name" value="HTH_TetR"/>
</dbReference>
<accession>A0A0U4CJQ5</accession>
<evidence type="ECO:0000256" key="1">
    <source>
        <dbReference type="ARBA" id="ARBA00023015"/>
    </source>
</evidence>
<gene>
    <name evidence="6" type="ORF">AERYTH_13140</name>
</gene>
<dbReference type="KEGG" id="aer:AERYTH_13140"/>
<dbReference type="PROSITE" id="PS50977">
    <property type="entry name" value="HTH_TETR_2"/>
    <property type="match status" value="1"/>
</dbReference>
<keyword evidence="2 4" id="KW-0238">DNA-binding</keyword>
<dbReference type="InterPro" id="IPR054156">
    <property type="entry name" value="YxaF_TetR_C"/>
</dbReference>